<dbReference type="HAMAP" id="MF_00321">
    <property type="entry name" value="GTPase_EngB"/>
    <property type="match status" value="1"/>
</dbReference>
<name>G0AGE3_COLFT</name>
<dbReference type="PROSITE" id="PS51706">
    <property type="entry name" value="G_ENGB"/>
    <property type="match status" value="1"/>
</dbReference>
<dbReference type="GO" id="GO:0046872">
    <property type="term" value="F:metal ion binding"/>
    <property type="evidence" value="ECO:0007669"/>
    <property type="project" value="UniProtKB-KW"/>
</dbReference>
<dbReference type="NCBIfam" id="TIGR03598">
    <property type="entry name" value="GTPase_YsxC"/>
    <property type="match status" value="1"/>
</dbReference>
<evidence type="ECO:0000256" key="5">
    <source>
        <dbReference type="ARBA" id="ARBA00022741"/>
    </source>
</evidence>
<gene>
    <name evidence="10 12" type="primary">engB</name>
    <name evidence="12" type="ordered locus">CFU_0436</name>
</gene>
<reference evidence="12 13" key="1">
    <citation type="journal article" date="2004" name="Environ. Microbiol.">
        <title>Phylogeny-function analysis of (meta)genomic libraries: screening for expression of ribosomal RNA genes by large-insert library fluorescent in situ hybridization (LIL-FISH).</title>
        <authorList>
            <person name="Leveau J.H."/>
            <person name="Gerards S."/>
            <person name="de Boer W."/>
            <person name="van Veen J.A."/>
        </authorList>
    </citation>
    <scope>NUCLEOTIDE SEQUENCE [LARGE SCALE GENOMIC DNA]</scope>
    <source>
        <strain evidence="12 13">Ter331</strain>
    </source>
</reference>
<evidence type="ECO:0000256" key="3">
    <source>
        <dbReference type="ARBA" id="ARBA00022618"/>
    </source>
</evidence>
<keyword evidence="9 10" id="KW-0131">Cell cycle</keyword>
<keyword evidence="12" id="KW-0378">Hydrolase</keyword>
<sequence>MGNRGKRKHCNEERCHYWKKRTVHSNTLRLDFRIRWRRSWPAKLHQLIAWLPKAISYVKVMLSGTAVHNPLLYNSFPAFLPPLTAFSAQSMSLLWQARFFTTVNHLRDLPTLQVPEIAFAGRSNAGKSTAINLLCNQKKLAFASKTPGRTQHINYFSIGGAHVAQHRKDETKIDEIRALLVDLPGYGYAEVSGSAKLHWQQLLGDYVRRRQQLAALVLIVDSRRPFTELDVQMVEWFAPTGKPIHCILSKSDKLNRNDATNALRQARTFLASYVDENNQQLPFTAQLFSALNRSGLEEANDRILELAGLTDAAGDMPDATAAGAGEEEV</sequence>
<keyword evidence="5 10" id="KW-0547">Nucleotide-binding</keyword>
<dbReference type="InterPro" id="IPR006073">
    <property type="entry name" value="GTP-bd"/>
</dbReference>
<dbReference type="PANTHER" id="PTHR11649">
    <property type="entry name" value="MSS1/TRME-RELATED GTP-BINDING PROTEIN"/>
    <property type="match status" value="1"/>
</dbReference>
<comment type="function">
    <text evidence="10">Necessary for normal cell division and for the maintenance of normal septation.</text>
</comment>
<reference evidence="12 13" key="5">
    <citation type="journal article" date="2011" name="ISME J.">
        <title>Dual transcriptional profiling of a bacterial/fungal confrontation: Collimonas fungivorans versus Aspergillus niger.</title>
        <authorList>
            <person name="Mela F."/>
            <person name="Fritsche K."/>
            <person name="de Boer W."/>
            <person name="van Veen J.A."/>
            <person name="de Graaff L.H."/>
            <person name="van den Berg M."/>
            <person name="Leveau J.H."/>
        </authorList>
    </citation>
    <scope>NUCLEOTIDE SEQUENCE [LARGE SCALE GENOMIC DNA]</scope>
    <source>
        <strain evidence="12 13">Ter331</strain>
    </source>
</reference>
<dbReference type="InterPro" id="IPR030393">
    <property type="entry name" value="G_ENGB_dom"/>
</dbReference>
<dbReference type="GO" id="GO:0016787">
    <property type="term" value="F:hydrolase activity"/>
    <property type="evidence" value="ECO:0007669"/>
    <property type="project" value="UniProtKB-KW"/>
</dbReference>
<dbReference type="GO" id="GO:0000917">
    <property type="term" value="P:division septum assembly"/>
    <property type="evidence" value="ECO:0007669"/>
    <property type="project" value="UniProtKB-KW"/>
</dbReference>
<keyword evidence="13" id="KW-1185">Reference proteome</keyword>
<dbReference type="Pfam" id="PF01926">
    <property type="entry name" value="MMR_HSR1"/>
    <property type="match status" value="1"/>
</dbReference>
<keyword evidence="8 10" id="KW-0717">Septation</keyword>
<accession>G0AGE3</accession>
<protein>
    <recommendedName>
        <fullName evidence="10">Probable GTP-binding protein EngB</fullName>
    </recommendedName>
</protein>
<dbReference type="InterPro" id="IPR019987">
    <property type="entry name" value="GTP-bd_ribosome_bio_YsxC"/>
</dbReference>
<comment type="cofactor">
    <cofactor evidence="1">
        <name>Mg(2+)</name>
        <dbReference type="ChEBI" id="CHEBI:18420"/>
    </cofactor>
</comment>
<dbReference type="PANTHER" id="PTHR11649:SF13">
    <property type="entry name" value="ENGB-TYPE G DOMAIN-CONTAINING PROTEIN"/>
    <property type="match status" value="1"/>
</dbReference>
<dbReference type="STRING" id="1005048.CFU_0436"/>
<evidence type="ECO:0000256" key="10">
    <source>
        <dbReference type="HAMAP-Rule" id="MF_00321"/>
    </source>
</evidence>
<keyword evidence="3 10" id="KW-0132">Cell division</keyword>
<dbReference type="InterPro" id="IPR027417">
    <property type="entry name" value="P-loop_NTPase"/>
</dbReference>
<dbReference type="CDD" id="cd01876">
    <property type="entry name" value="YihA_EngB"/>
    <property type="match status" value="1"/>
</dbReference>
<feature type="domain" description="EngB-type G" evidence="11">
    <location>
        <begin position="113"/>
        <end position="309"/>
    </location>
</feature>
<evidence type="ECO:0000256" key="1">
    <source>
        <dbReference type="ARBA" id="ARBA00001946"/>
    </source>
</evidence>
<evidence type="ECO:0000256" key="8">
    <source>
        <dbReference type="ARBA" id="ARBA00023210"/>
    </source>
</evidence>
<reference evidence="12 13" key="3">
    <citation type="journal article" date="2008" name="FEMS Microbiol. Ecol.">
        <title>Identification and characterization of genes underlying chitinolysis in Collimonas fungivorans Ter331.</title>
        <authorList>
            <person name="Fritsche K."/>
            <person name="de Boer W."/>
            <person name="Gerards S."/>
            <person name="van den Berg M."/>
            <person name="van Veen J.A."/>
            <person name="Leveau J.H."/>
        </authorList>
    </citation>
    <scope>NUCLEOTIDE SEQUENCE [LARGE SCALE GENOMIC DNA]</scope>
    <source>
        <strain evidence="12 13">Ter331</strain>
    </source>
</reference>
<evidence type="ECO:0000313" key="13">
    <source>
        <dbReference type="Proteomes" id="UP000008392"/>
    </source>
</evidence>
<dbReference type="GO" id="GO:0005525">
    <property type="term" value="F:GTP binding"/>
    <property type="evidence" value="ECO:0007669"/>
    <property type="project" value="UniProtKB-UniRule"/>
</dbReference>
<dbReference type="AlphaFoldDB" id="G0AGE3"/>
<organism evidence="12 13">
    <name type="scientific">Collimonas fungivorans (strain Ter331)</name>
    <dbReference type="NCBI Taxonomy" id="1005048"/>
    <lineage>
        <taxon>Bacteria</taxon>
        <taxon>Pseudomonadati</taxon>
        <taxon>Pseudomonadota</taxon>
        <taxon>Betaproteobacteria</taxon>
        <taxon>Burkholderiales</taxon>
        <taxon>Oxalobacteraceae</taxon>
        <taxon>Collimonas</taxon>
    </lineage>
</organism>
<evidence type="ECO:0000313" key="12">
    <source>
        <dbReference type="EMBL" id="AEK60273.1"/>
    </source>
</evidence>
<dbReference type="eggNOG" id="COG0218">
    <property type="taxonomic scope" value="Bacteria"/>
</dbReference>
<reference evidence="13" key="6">
    <citation type="submission" date="2011-05" db="EMBL/GenBank/DDBJ databases">
        <title>Complete sequence of Collimonas fungivorans Ter331.</title>
        <authorList>
            <person name="Leveau J.H."/>
        </authorList>
    </citation>
    <scope>NUCLEOTIDE SEQUENCE [LARGE SCALE GENOMIC DNA]</scope>
    <source>
        <strain evidence="13">Ter331</strain>
    </source>
</reference>
<comment type="similarity">
    <text evidence="2 10">Belongs to the TRAFAC class TrmE-Era-EngA-EngB-Septin-like GTPase superfamily. EngB GTPase family.</text>
</comment>
<evidence type="ECO:0000256" key="4">
    <source>
        <dbReference type="ARBA" id="ARBA00022723"/>
    </source>
</evidence>
<dbReference type="SUPFAM" id="SSF52540">
    <property type="entry name" value="P-loop containing nucleoside triphosphate hydrolases"/>
    <property type="match status" value="1"/>
</dbReference>
<proteinExistence type="inferred from homology"/>
<evidence type="ECO:0000256" key="6">
    <source>
        <dbReference type="ARBA" id="ARBA00022842"/>
    </source>
</evidence>
<dbReference type="GO" id="GO:0005829">
    <property type="term" value="C:cytosol"/>
    <property type="evidence" value="ECO:0007669"/>
    <property type="project" value="TreeGrafter"/>
</dbReference>
<keyword evidence="6" id="KW-0460">Magnesium</keyword>
<evidence type="ECO:0000256" key="2">
    <source>
        <dbReference type="ARBA" id="ARBA00009638"/>
    </source>
</evidence>
<evidence type="ECO:0000259" key="11">
    <source>
        <dbReference type="PROSITE" id="PS51706"/>
    </source>
</evidence>
<keyword evidence="4" id="KW-0479">Metal-binding</keyword>
<evidence type="ECO:0000256" key="7">
    <source>
        <dbReference type="ARBA" id="ARBA00023134"/>
    </source>
</evidence>
<reference evidence="12 13" key="2">
    <citation type="journal article" date="2006" name="J. Microbiol. Methods">
        <title>Genomic flank-sequencing of plasposon insertion sites for rapid identification of functional genes.</title>
        <authorList>
            <person name="Leveau J.H."/>
            <person name="Gerards S."/>
            <person name="Fritsche K."/>
            <person name="Zondag G."/>
            <person name="van Veen J.A."/>
        </authorList>
    </citation>
    <scope>NUCLEOTIDE SEQUENCE [LARGE SCALE GENOMIC DNA]</scope>
    <source>
        <strain evidence="12 13">Ter331</strain>
    </source>
</reference>
<evidence type="ECO:0000256" key="9">
    <source>
        <dbReference type="ARBA" id="ARBA00023306"/>
    </source>
</evidence>
<reference evidence="12 13" key="4">
    <citation type="journal article" date="2010" name="Environ. Microbiol.">
        <title>The bacterial genus Collimonas: mycophagy, weathering and other adaptive solutions to life in oligotrophic soil environments.</title>
        <authorList>
            <person name="Leveau J.H."/>
            <person name="Uroz S."/>
            <person name="de Boer W."/>
        </authorList>
    </citation>
    <scope>NUCLEOTIDE SEQUENCE [LARGE SCALE GENOMIC DNA]</scope>
    <source>
        <strain evidence="12 13">Ter331</strain>
    </source>
</reference>
<dbReference type="Proteomes" id="UP000008392">
    <property type="component" value="Chromosome"/>
</dbReference>
<dbReference type="EMBL" id="CP002745">
    <property type="protein sequence ID" value="AEK60273.1"/>
    <property type="molecule type" value="Genomic_DNA"/>
</dbReference>
<dbReference type="KEGG" id="cfu:CFU_0436"/>
<dbReference type="Gene3D" id="3.40.50.300">
    <property type="entry name" value="P-loop containing nucleotide triphosphate hydrolases"/>
    <property type="match status" value="1"/>
</dbReference>
<keyword evidence="7 10" id="KW-0342">GTP-binding</keyword>
<dbReference type="HOGENOM" id="CLU_033732_1_1_4"/>